<dbReference type="EMBL" id="BAND01000005">
    <property type="protein sequence ID" value="GAJ27684.1"/>
    <property type="molecule type" value="Genomic_DNA"/>
</dbReference>
<proteinExistence type="predicted"/>
<sequence>MKSFKMRDDFTRLCENGRGGAWGVVRRLCCSASVLLAVPFMGDVAHAASPEDSSRPSLMIMPFDLTDNALDERPGTVQDLRHWVSVLPVEIRKDLDDKSAFDVHTADVVAPDFNGLAEKYQHPAQCRPCMLALGRKAGMHYILIGSVEKLSTLLVFLSVEIIDVKTGKTVAVNGSRSDGAVSAIMWTRIAQNLADQIQHVHI</sequence>
<dbReference type="RefSeq" id="WP_042055321.1">
    <property type="nucleotide sequence ID" value="NZ_BAND01000005.1"/>
</dbReference>
<organism evidence="1 2">
    <name type="scientific">Acidomonas methanolica NBRC 104435</name>
    <dbReference type="NCBI Taxonomy" id="1231351"/>
    <lineage>
        <taxon>Bacteria</taxon>
        <taxon>Pseudomonadati</taxon>
        <taxon>Pseudomonadota</taxon>
        <taxon>Alphaproteobacteria</taxon>
        <taxon>Acetobacterales</taxon>
        <taxon>Acetobacteraceae</taxon>
        <taxon>Acidomonas</taxon>
    </lineage>
</organism>
<comment type="caution">
    <text evidence="1">The sequence shown here is derived from an EMBL/GenBank/DDBJ whole genome shotgun (WGS) entry which is preliminary data.</text>
</comment>
<dbReference type="AlphaFoldDB" id="A0A023D0V7"/>
<dbReference type="OrthoDB" id="6162708at2"/>
<reference evidence="1 2" key="2">
    <citation type="journal article" date="2014" name="FEMS Microbiol. Lett.">
        <title>Draft genomic DNA sequence of the facultatively methylotrophic bacterium Acidomonas methanolica type strain MB58.</title>
        <authorList>
            <person name="Higashiura N."/>
            <person name="Hadano H."/>
            <person name="Hirakawa H."/>
            <person name="Matsutani M."/>
            <person name="Takabe S."/>
            <person name="Matsushita K."/>
            <person name="Azuma Y."/>
        </authorList>
    </citation>
    <scope>NUCLEOTIDE SEQUENCE [LARGE SCALE GENOMIC DNA]</scope>
    <source>
        <strain evidence="1 2">MB58</strain>
    </source>
</reference>
<dbReference type="Pfam" id="PF11684">
    <property type="entry name" value="DUF3280"/>
    <property type="match status" value="1"/>
</dbReference>
<protein>
    <recommendedName>
        <fullName evidence="3">DUF2380 domain-containing protein</fullName>
    </recommendedName>
</protein>
<keyword evidence="2" id="KW-1185">Reference proteome</keyword>
<evidence type="ECO:0000313" key="1">
    <source>
        <dbReference type="EMBL" id="GAJ27684.1"/>
    </source>
</evidence>
<dbReference type="Proteomes" id="UP000019760">
    <property type="component" value="Unassembled WGS sequence"/>
</dbReference>
<evidence type="ECO:0000313" key="2">
    <source>
        <dbReference type="Proteomes" id="UP000019760"/>
    </source>
</evidence>
<name>A0A023D0V7_ACIMT</name>
<evidence type="ECO:0008006" key="3">
    <source>
        <dbReference type="Google" id="ProtNLM"/>
    </source>
</evidence>
<reference evidence="2" key="1">
    <citation type="journal article" date="2014" name="FEMS Microbiol. Lett.">
        <title>Draft Genomic DNA Sequence of the Facultatively Methylotrophic Bacterium Acidomonas methanolica type strain MB58.</title>
        <authorList>
            <person name="Higashiura N."/>
            <person name="Hadano H."/>
            <person name="Hirakawa H."/>
            <person name="Matsutani M."/>
            <person name="Takabe S."/>
            <person name="Matsushita K."/>
            <person name="Azuma Y."/>
        </authorList>
    </citation>
    <scope>NUCLEOTIDE SEQUENCE [LARGE SCALE GENOMIC DNA]</scope>
    <source>
        <strain evidence="2">MB58</strain>
    </source>
</reference>
<dbReference type="InterPro" id="IPR021698">
    <property type="entry name" value="DUF3280"/>
</dbReference>
<accession>A0A023D0V7</accession>
<gene>
    <name evidence="1" type="ORF">Amme_005_072</name>
</gene>